<dbReference type="RefSeq" id="WP_151123839.1">
    <property type="nucleotide sequence ID" value="NZ_CP088081.1"/>
</dbReference>
<gene>
    <name evidence="3" type="ORF">F7Q92_09130</name>
</gene>
<dbReference type="OrthoDB" id="5801251at2"/>
<dbReference type="PROSITE" id="PS50005">
    <property type="entry name" value="TPR"/>
    <property type="match status" value="1"/>
</dbReference>
<evidence type="ECO:0000256" key="1">
    <source>
        <dbReference type="PROSITE-ProRule" id="PRU00339"/>
    </source>
</evidence>
<dbReference type="SMART" id="SM00028">
    <property type="entry name" value="TPR"/>
    <property type="match status" value="3"/>
</dbReference>
<evidence type="ECO:0000313" key="3">
    <source>
        <dbReference type="EMBL" id="KAB0583169.1"/>
    </source>
</evidence>
<keyword evidence="2" id="KW-0732">Signal</keyword>
<keyword evidence="4" id="KW-1185">Reference proteome</keyword>
<dbReference type="PROSITE" id="PS51257">
    <property type="entry name" value="PROKAR_LIPOPROTEIN"/>
    <property type="match status" value="1"/>
</dbReference>
<dbReference type="SUPFAM" id="SSF48452">
    <property type="entry name" value="TPR-like"/>
    <property type="match status" value="1"/>
</dbReference>
<sequence length="397" mass="43427">MRLSFACPDGRVRLTAAARAMLLAGSVGLAGCASQPAAPPPSPPWEDAAFAPVAVDTSARDLFALTPEMRHFLRSDLSVLLHMEGRQEGLYQALRSQRYLKLDYDAAHTRTAAESFRDRAGNCLSLVILSATLARDLGLSVSFQEVLGEDSWGLSGDFIVASGHVNLVLGQRAGVLLGDESQARVVDFLPSDRARGYRTRRVGETTLVAMYQNNRAAEALVEGRLDEAYAWARAAVRTEPRRSASLNTLGVVYQRRGLPTAAEQTWRLALDLAPDDTRVMGNLVALLQAQGRPEAAQPVQARLARLQSLAPFTHYREGLLAARAGNWPRTRDEMQQEIDRNPNFLEAQAWLAQAYLALGDLPEARRHLQRAAELGDTPADRSLYAAKLARLGQVRAP</sequence>
<organism evidence="3 4">
    <name type="scientific">Ideonella dechloratans</name>
    <dbReference type="NCBI Taxonomy" id="36863"/>
    <lineage>
        <taxon>Bacteria</taxon>
        <taxon>Pseudomonadati</taxon>
        <taxon>Pseudomonadota</taxon>
        <taxon>Betaproteobacteria</taxon>
        <taxon>Burkholderiales</taxon>
        <taxon>Sphaerotilaceae</taxon>
        <taxon>Ideonella</taxon>
    </lineage>
</organism>
<dbReference type="InterPro" id="IPR011990">
    <property type="entry name" value="TPR-like_helical_dom_sf"/>
</dbReference>
<name>A0A643FDY7_IDEDE</name>
<feature type="signal peptide" evidence="2">
    <location>
        <begin position="1"/>
        <end position="29"/>
    </location>
</feature>
<accession>A0A643FDY7</accession>
<dbReference type="Proteomes" id="UP000430120">
    <property type="component" value="Unassembled WGS sequence"/>
</dbReference>
<feature type="chain" id="PRO_5025043423" evidence="2">
    <location>
        <begin position="30"/>
        <end position="397"/>
    </location>
</feature>
<proteinExistence type="predicted"/>
<dbReference type="InterPro" id="IPR011717">
    <property type="entry name" value="TPR-4"/>
</dbReference>
<comment type="caution">
    <text evidence="3">The sequence shown here is derived from an EMBL/GenBank/DDBJ whole genome shotgun (WGS) entry which is preliminary data.</text>
</comment>
<keyword evidence="1" id="KW-0802">TPR repeat</keyword>
<evidence type="ECO:0000313" key="4">
    <source>
        <dbReference type="Proteomes" id="UP000430120"/>
    </source>
</evidence>
<dbReference type="EMBL" id="VZPB01000017">
    <property type="protein sequence ID" value="KAB0583169.1"/>
    <property type="molecule type" value="Genomic_DNA"/>
</dbReference>
<dbReference type="Gene3D" id="1.25.40.10">
    <property type="entry name" value="Tetratricopeptide repeat domain"/>
    <property type="match status" value="1"/>
</dbReference>
<feature type="repeat" description="TPR" evidence="1">
    <location>
        <begin position="243"/>
        <end position="276"/>
    </location>
</feature>
<reference evidence="3 4" key="1">
    <citation type="submission" date="2019-09" db="EMBL/GenBank/DDBJ databases">
        <title>Draft genome sequences of 48 bacterial type strains from the CCUG.</title>
        <authorList>
            <person name="Tunovic T."/>
            <person name="Pineiro-Iglesias B."/>
            <person name="Unosson C."/>
            <person name="Inganas E."/>
            <person name="Ohlen M."/>
            <person name="Cardew S."/>
            <person name="Jensie-Markopoulos S."/>
            <person name="Salva-Serra F."/>
            <person name="Jaen-Luchoro D."/>
            <person name="Karlsson R."/>
            <person name="Svensson-Stadler L."/>
            <person name="Chun J."/>
            <person name="Moore E."/>
        </authorList>
    </citation>
    <scope>NUCLEOTIDE SEQUENCE [LARGE SCALE GENOMIC DNA]</scope>
    <source>
        <strain evidence="3 4">CCUG 30977</strain>
    </source>
</reference>
<dbReference type="GO" id="GO:0042802">
    <property type="term" value="F:identical protein binding"/>
    <property type="evidence" value="ECO:0007669"/>
    <property type="project" value="InterPro"/>
</dbReference>
<dbReference type="Pfam" id="PF07721">
    <property type="entry name" value="TPR_4"/>
    <property type="match status" value="2"/>
</dbReference>
<evidence type="ECO:0000256" key="2">
    <source>
        <dbReference type="SAM" id="SignalP"/>
    </source>
</evidence>
<protein>
    <submittedName>
        <fullName evidence="3">Tetratricopeptide repeat protein</fullName>
    </submittedName>
</protein>
<dbReference type="AlphaFoldDB" id="A0A643FDY7"/>
<dbReference type="InterPro" id="IPR019734">
    <property type="entry name" value="TPR_rpt"/>
</dbReference>